<evidence type="ECO:0000313" key="1">
    <source>
        <dbReference type="EMBL" id="MDT0630677.1"/>
    </source>
</evidence>
<protein>
    <submittedName>
        <fullName evidence="1">Uncharacterized protein</fullName>
    </submittedName>
</protein>
<comment type="caution">
    <text evidence="1">The sequence shown here is derived from an EMBL/GenBank/DDBJ whole genome shotgun (WGS) entry which is preliminary data.</text>
</comment>
<dbReference type="EMBL" id="JAVRHT010000004">
    <property type="protein sequence ID" value="MDT0630677.1"/>
    <property type="molecule type" value="Genomic_DNA"/>
</dbReference>
<proteinExistence type="predicted"/>
<keyword evidence="2" id="KW-1185">Reference proteome</keyword>
<reference evidence="1 2" key="1">
    <citation type="submission" date="2023-09" db="EMBL/GenBank/DDBJ databases">
        <authorList>
            <person name="Rey-Velasco X."/>
        </authorList>
    </citation>
    <scope>NUCLEOTIDE SEQUENCE [LARGE SCALE GENOMIC DNA]</scope>
    <source>
        <strain evidence="1 2">F394</strain>
    </source>
</reference>
<evidence type="ECO:0000313" key="2">
    <source>
        <dbReference type="Proteomes" id="UP001267426"/>
    </source>
</evidence>
<name>A0ABU3BMZ3_9BACT</name>
<gene>
    <name evidence="1" type="ORF">RM540_02860</name>
</gene>
<organism evidence="1 2">
    <name type="scientific">Rubrivirga litoralis</name>
    <dbReference type="NCBI Taxonomy" id="3075598"/>
    <lineage>
        <taxon>Bacteria</taxon>
        <taxon>Pseudomonadati</taxon>
        <taxon>Rhodothermota</taxon>
        <taxon>Rhodothermia</taxon>
        <taxon>Rhodothermales</taxon>
        <taxon>Rubricoccaceae</taxon>
        <taxon>Rubrivirga</taxon>
    </lineage>
</organism>
<sequence>MQRMVGFRNVAVHDTPGGDGAANQAVSLPIVRAIVADHLGDLAAPT</sequence>
<dbReference type="Proteomes" id="UP001267426">
    <property type="component" value="Unassembled WGS sequence"/>
</dbReference>
<accession>A0ABU3BMZ3</accession>